<dbReference type="PROSITE" id="PS50294">
    <property type="entry name" value="WD_REPEATS_REGION"/>
    <property type="match status" value="2"/>
</dbReference>
<feature type="compositionally biased region" description="Acidic residues" evidence="6">
    <location>
        <begin position="39"/>
        <end position="63"/>
    </location>
</feature>
<dbReference type="Gene3D" id="2.130.10.10">
    <property type="entry name" value="YVTN repeat-like/Quinoprotein amine dehydrogenase"/>
    <property type="match status" value="1"/>
</dbReference>
<dbReference type="InterPro" id="IPR039241">
    <property type="entry name" value="Rrp9-like"/>
</dbReference>
<dbReference type="SUPFAM" id="SSF50978">
    <property type="entry name" value="WD40 repeat-like"/>
    <property type="match status" value="1"/>
</dbReference>
<keyword evidence="3" id="KW-0677">Repeat</keyword>
<feature type="region of interest" description="Disordered" evidence="6">
    <location>
        <begin position="1"/>
        <end position="65"/>
    </location>
</feature>
<keyword evidence="4" id="KW-0539">Nucleus</keyword>
<feature type="repeat" description="WD" evidence="5">
    <location>
        <begin position="308"/>
        <end position="348"/>
    </location>
</feature>
<dbReference type="InterPro" id="IPR001680">
    <property type="entry name" value="WD40_rpt"/>
</dbReference>
<organism evidence="7">
    <name type="scientific">Dendroctonus ponderosae</name>
    <name type="common">Mountain pine beetle</name>
    <dbReference type="NCBI Taxonomy" id="77166"/>
    <lineage>
        <taxon>Eukaryota</taxon>
        <taxon>Metazoa</taxon>
        <taxon>Ecdysozoa</taxon>
        <taxon>Arthropoda</taxon>
        <taxon>Hexapoda</taxon>
        <taxon>Insecta</taxon>
        <taxon>Pterygota</taxon>
        <taxon>Neoptera</taxon>
        <taxon>Endopterygota</taxon>
        <taxon>Coleoptera</taxon>
        <taxon>Polyphaga</taxon>
        <taxon>Cucujiformia</taxon>
        <taxon>Curculionidae</taxon>
        <taxon>Scolytinae</taxon>
        <taxon>Dendroctonus</taxon>
    </lineage>
</organism>
<feature type="repeat" description="WD" evidence="5">
    <location>
        <begin position="185"/>
        <end position="226"/>
    </location>
</feature>
<feature type="repeat" description="WD" evidence="5">
    <location>
        <begin position="358"/>
        <end position="392"/>
    </location>
</feature>
<dbReference type="HOGENOM" id="CLU_014017_1_1_1"/>
<feature type="repeat" description="WD" evidence="5">
    <location>
        <begin position="227"/>
        <end position="268"/>
    </location>
</feature>
<dbReference type="InterPro" id="IPR015943">
    <property type="entry name" value="WD40/YVTN_repeat-like_dom_sf"/>
</dbReference>
<dbReference type="OrthoDB" id="189968at2759"/>
<protein>
    <submittedName>
        <fullName evidence="7">Uncharacterized protein</fullName>
    </submittedName>
</protein>
<dbReference type="PANTHER" id="PTHR19865:SF0">
    <property type="entry name" value="U3 SMALL NUCLEOLAR RNA-INTERACTING PROTEIN 2"/>
    <property type="match status" value="1"/>
</dbReference>
<dbReference type="PANTHER" id="PTHR19865">
    <property type="entry name" value="U3 SMALL NUCLEOLAR RNA INTERACTING PROTEIN 2"/>
    <property type="match status" value="1"/>
</dbReference>
<name>J3JWQ4_DENPD</name>
<evidence type="ECO:0000313" key="7">
    <source>
        <dbReference type="EMBL" id="AEE62634.1"/>
    </source>
</evidence>
<evidence type="ECO:0000256" key="6">
    <source>
        <dbReference type="SAM" id="MobiDB-lite"/>
    </source>
</evidence>
<dbReference type="FunFam" id="2.130.10.10:FF:000509">
    <property type="entry name" value="U3 small nucleolar RNA-interacting protein"/>
    <property type="match status" value="1"/>
</dbReference>
<evidence type="ECO:0000256" key="3">
    <source>
        <dbReference type="ARBA" id="ARBA00022737"/>
    </source>
</evidence>
<dbReference type="PROSITE" id="PS00678">
    <property type="entry name" value="WD_REPEATS_1"/>
    <property type="match status" value="1"/>
</dbReference>
<dbReference type="GO" id="GO:0034511">
    <property type="term" value="F:U3 snoRNA binding"/>
    <property type="evidence" value="ECO:0007669"/>
    <property type="project" value="InterPro"/>
</dbReference>
<dbReference type="Pfam" id="PF00400">
    <property type="entry name" value="WD40"/>
    <property type="match status" value="5"/>
</dbReference>
<dbReference type="SMART" id="SM00320">
    <property type="entry name" value="WD40"/>
    <property type="match status" value="7"/>
</dbReference>
<keyword evidence="2 5" id="KW-0853">WD repeat</keyword>
<sequence length="455" mass="51785">MSFFIKKKPFNGVKRGQPDNRKAKKRKIEPKKSRNEEITSSEDEGMQEDENLNLSSSEDENETAQDKKVRLAKLFLEEIKREEKARLEREEIDERVISKRLKEDYLKETGKLRLKVADNYSEINVDNIRTLKCKQQRNGLTCICISNDNKFLFSGSLNGVVVKYSLSDCRRVGFLPFVRNSGDETIGHSSGIFSLAISTDSKYLSVGDQAGNINIWNPDTLKHIKTLTGHKKAILGLSFKKESHTLYSCSKDKSVKVWNLDEMAYVETLFGHQDSVSAVDSLHKDRVVTSGARDLRIWKIIEETQLIYNGHMGNIDHVRFINEEHFFSGGDDGQICVWSFMRKKPLQIIESAHGKDLFNNQPRWITAIAALVNTDLVASGSYDGYVRLWKLEDNFKKSKEILKIRVQGVINALSFASDGQSLVVAVSRDYKFGRWMTVKNAKDCILVLPFNVTVG</sequence>
<dbReference type="GO" id="GO:0032040">
    <property type="term" value="C:small-subunit processome"/>
    <property type="evidence" value="ECO:0007669"/>
    <property type="project" value="TreeGrafter"/>
</dbReference>
<evidence type="ECO:0000256" key="5">
    <source>
        <dbReference type="PROSITE-ProRule" id="PRU00221"/>
    </source>
</evidence>
<dbReference type="InterPro" id="IPR019775">
    <property type="entry name" value="WD40_repeat_CS"/>
</dbReference>
<evidence type="ECO:0000256" key="4">
    <source>
        <dbReference type="ARBA" id="ARBA00023242"/>
    </source>
</evidence>
<evidence type="ECO:0000256" key="1">
    <source>
        <dbReference type="ARBA" id="ARBA00004123"/>
    </source>
</evidence>
<dbReference type="InterPro" id="IPR036322">
    <property type="entry name" value="WD40_repeat_dom_sf"/>
</dbReference>
<dbReference type="EMBL" id="BT127672">
    <property type="protein sequence ID" value="AEE62634.1"/>
    <property type="molecule type" value="mRNA"/>
</dbReference>
<dbReference type="CDD" id="cd00200">
    <property type="entry name" value="WD40"/>
    <property type="match status" value="1"/>
</dbReference>
<comment type="subcellular location">
    <subcellularLocation>
        <location evidence="1">Nucleus</location>
    </subcellularLocation>
</comment>
<evidence type="ECO:0000256" key="2">
    <source>
        <dbReference type="ARBA" id="ARBA00022574"/>
    </source>
</evidence>
<proteinExistence type="evidence at transcript level"/>
<accession>J3JWQ4</accession>
<reference evidence="7" key="1">
    <citation type="journal article" date="2012" name="Insect Biochem. Mol. Biol.">
        <title>Transcriptome and full-length cDNA resources for the mountain pine beetle, Dendroctonus ponderosae Hopkins, a major insect pest of pine forests.</title>
        <authorList>
            <person name="Keeling C.I."/>
            <person name="Henderson H."/>
            <person name="Li M."/>
            <person name="Yuen M."/>
            <person name="Clark E.L."/>
            <person name="Fraser J.D."/>
            <person name="Huber D.P."/>
            <person name="Liao N.Y."/>
            <person name="Roderick Docking T."/>
            <person name="Birol I."/>
            <person name="Chan S.K."/>
            <person name="Taylor G.A."/>
            <person name="Palmquist D."/>
            <person name="Jones S.J."/>
            <person name="Bohlmann J."/>
        </authorList>
    </citation>
    <scope>NUCLEOTIDE SEQUENCE</scope>
    <source>
        <tissue evidence="7">Heads</tissue>
    </source>
</reference>
<dbReference type="AlphaFoldDB" id="J3JWQ4"/>
<dbReference type="PROSITE" id="PS50082">
    <property type="entry name" value="WD_REPEATS_2"/>
    <property type="match status" value="4"/>
</dbReference>